<proteinExistence type="predicted"/>
<accession>A0A9X4MFT9</accession>
<dbReference type="Proteomes" id="UP001152872">
    <property type="component" value="Unassembled WGS sequence"/>
</dbReference>
<evidence type="ECO:0000313" key="1">
    <source>
        <dbReference type="EMBL" id="MDG3495339.1"/>
    </source>
</evidence>
<dbReference type="AlphaFoldDB" id="A0A9X4MFT9"/>
<protein>
    <submittedName>
        <fullName evidence="1">Uncharacterized protein</fullName>
    </submittedName>
</protein>
<organism evidence="1 2">
    <name type="scientific">Pseudanabaena catenata USMAC16</name>
    <dbReference type="NCBI Taxonomy" id="1855837"/>
    <lineage>
        <taxon>Bacteria</taxon>
        <taxon>Bacillati</taxon>
        <taxon>Cyanobacteriota</taxon>
        <taxon>Cyanophyceae</taxon>
        <taxon>Pseudanabaenales</taxon>
        <taxon>Pseudanabaenaceae</taxon>
        <taxon>Pseudanabaena</taxon>
    </lineage>
</organism>
<name>A0A9X4MFT9_9CYAN</name>
<gene>
    <name evidence="1" type="ORF">FEV09_12285</name>
</gene>
<dbReference type="EMBL" id="VBTY01000095">
    <property type="protein sequence ID" value="MDG3495339.1"/>
    <property type="molecule type" value="Genomic_DNA"/>
</dbReference>
<comment type="caution">
    <text evidence="1">The sequence shown here is derived from an EMBL/GenBank/DDBJ whole genome shotgun (WGS) entry which is preliminary data.</text>
</comment>
<keyword evidence="2" id="KW-1185">Reference proteome</keyword>
<dbReference type="RefSeq" id="WP_009627459.1">
    <property type="nucleotide sequence ID" value="NZ_VBTY01000095.1"/>
</dbReference>
<reference evidence="1" key="1">
    <citation type="submission" date="2019-05" db="EMBL/GenBank/DDBJ databases">
        <title>Whole genome sequencing of Pseudanabaena catenata USMAC16.</title>
        <authorList>
            <person name="Khan Z."/>
            <person name="Omar W.M."/>
            <person name="Convey P."/>
            <person name="Merican F."/>
            <person name="Najimudin N."/>
        </authorList>
    </citation>
    <scope>NUCLEOTIDE SEQUENCE</scope>
    <source>
        <strain evidence="1">USMAC16</strain>
    </source>
</reference>
<sequence length="277" mass="32025">MNCFQIIKFVLDEAYNQIEGNESEKDESISEALVYLRDQYSKLLTGVTIDYSHPITRFAYIYAYVTSHANLVNTIIDKSSDLSVLFDKEKVTVTCLGGGPGSDFLGILKYLMLNSKNPRVSFKICDKEKAWLDSWEGVDNMVDPKFRISTSYNSIDVTEPEDWQSLKNYFQSSDLFTMIYFMSEVQALRDKADEFFANLFEKAKSGALFLFVDNNIPEFYDWFDELADEFGVEILKSRRENILAPIHEEKKDLGEYYKKFGSPKIRANVAYRIARKT</sequence>
<evidence type="ECO:0000313" key="2">
    <source>
        <dbReference type="Proteomes" id="UP001152872"/>
    </source>
</evidence>